<proteinExistence type="predicted"/>
<reference evidence="1" key="1">
    <citation type="submission" date="2018-01" db="EMBL/GenBank/DDBJ databases">
        <authorList>
            <person name="Regsiter A."/>
            <person name="William W."/>
        </authorList>
    </citation>
    <scope>NUCLEOTIDE SEQUENCE</scope>
    <source>
        <strain evidence="1">TRIP AH-1</strain>
    </source>
</reference>
<accession>A0A445MVB9</accession>
<sequence length="107" mass="12865">MKDKTETEYQDLVKRVGELARYGQKLAHQAVGQYSVELDAILKTRSRDPRRIERCLDGMLDFCFDDRMLVLYKKLCRYYFDIDPEATVFYVNSYREMWDEQEGDEEN</sequence>
<protein>
    <submittedName>
        <fullName evidence="1">Uncharacterized protein</fullName>
    </submittedName>
</protein>
<dbReference type="AlphaFoldDB" id="A0A445MVB9"/>
<organism evidence="1">
    <name type="scientific">uncultured Desulfobacterium sp</name>
    <dbReference type="NCBI Taxonomy" id="201089"/>
    <lineage>
        <taxon>Bacteria</taxon>
        <taxon>Pseudomonadati</taxon>
        <taxon>Thermodesulfobacteriota</taxon>
        <taxon>Desulfobacteria</taxon>
        <taxon>Desulfobacterales</taxon>
        <taxon>Desulfobacteriaceae</taxon>
        <taxon>Desulfobacterium</taxon>
        <taxon>environmental samples</taxon>
    </lineage>
</organism>
<dbReference type="EMBL" id="OJIN01000090">
    <property type="protein sequence ID" value="SPD73301.1"/>
    <property type="molecule type" value="Genomic_DNA"/>
</dbReference>
<evidence type="ECO:0000313" key="1">
    <source>
        <dbReference type="EMBL" id="SPD73301.1"/>
    </source>
</evidence>
<name>A0A445MVB9_9BACT</name>
<gene>
    <name evidence="1" type="ORF">PITCH_A180003</name>
</gene>